<dbReference type="PANTHER" id="PTHR23542">
    <property type="match status" value="1"/>
</dbReference>
<comment type="subcellular location">
    <subcellularLocation>
        <location evidence="1">Cell membrane</location>
        <topology evidence="1">Multi-pass membrane protein</topology>
    </subcellularLocation>
</comment>
<dbReference type="AlphaFoldDB" id="N1UWB3"/>
<dbReference type="PROSITE" id="PS50850">
    <property type="entry name" value="MFS"/>
    <property type="match status" value="1"/>
</dbReference>
<evidence type="ECO:0000256" key="1">
    <source>
        <dbReference type="ARBA" id="ARBA00004651"/>
    </source>
</evidence>
<dbReference type="GO" id="GO:0022857">
    <property type="term" value="F:transmembrane transporter activity"/>
    <property type="evidence" value="ECO:0007669"/>
    <property type="project" value="InterPro"/>
</dbReference>
<proteinExistence type="predicted"/>
<dbReference type="EMBL" id="ANPE02000105">
    <property type="protein sequence ID" value="EMY34686.1"/>
    <property type="molecule type" value="Genomic_DNA"/>
</dbReference>
<dbReference type="GO" id="GO:0005886">
    <property type="term" value="C:plasma membrane"/>
    <property type="evidence" value="ECO:0007669"/>
    <property type="project" value="UniProtKB-SubCell"/>
</dbReference>
<feature type="transmembrane region" description="Helical" evidence="6">
    <location>
        <begin position="189"/>
        <end position="209"/>
    </location>
</feature>
<feature type="transmembrane region" description="Helical" evidence="6">
    <location>
        <begin position="215"/>
        <end position="237"/>
    </location>
</feature>
<feature type="transmembrane region" description="Helical" evidence="6">
    <location>
        <begin position="138"/>
        <end position="157"/>
    </location>
</feature>
<feature type="transmembrane region" description="Helical" evidence="6">
    <location>
        <begin position="42"/>
        <end position="59"/>
    </location>
</feature>
<evidence type="ECO:0000256" key="3">
    <source>
        <dbReference type="ARBA" id="ARBA00022989"/>
    </source>
</evidence>
<keyword evidence="9" id="KW-1185">Reference proteome</keyword>
<gene>
    <name evidence="8" type="ORF">D477_008523</name>
</gene>
<keyword evidence="3 6" id="KW-1133">Transmembrane helix</keyword>
<feature type="domain" description="Major facilitator superfamily (MFS) profile" evidence="7">
    <location>
        <begin position="42"/>
        <end position="443"/>
    </location>
</feature>
<accession>N1UWB3</accession>
<evidence type="ECO:0000256" key="4">
    <source>
        <dbReference type="ARBA" id="ARBA00023136"/>
    </source>
</evidence>
<keyword evidence="4 6" id="KW-0472">Membrane</keyword>
<dbReference type="OrthoDB" id="9180256at2"/>
<feature type="transmembrane region" description="Helical" evidence="6">
    <location>
        <begin position="298"/>
        <end position="318"/>
    </location>
</feature>
<name>N1UWB3_9MICC</name>
<evidence type="ECO:0000313" key="8">
    <source>
        <dbReference type="EMBL" id="EMY34686.1"/>
    </source>
</evidence>
<reference evidence="8 9" key="1">
    <citation type="journal article" date="2013" name="Genome Announc.">
        <title>Draft Genome Sequence of Arthrobacter crystallopoietes Strain BAB-32, Revealing Genes for Bioremediation.</title>
        <authorList>
            <person name="Joshi M.N."/>
            <person name="Pandit A.S."/>
            <person name="Sharma A."/>
            <person name="Pandya R.V."/>
            <person name="Desai S.M."/>
            <person name="Saxena A.K."/>
            <person name="Bagatharia S.B."/>
        </authorList>
    </citation>
    <scope>NUCLEOTIDE SEQUENCE [LARGE SCALE GENOMIC DNA]</scope>
    <source>
        <strain evidence="8 9">BAB-32</strain>
    </source>
</reference>
<evidence type="ECO:0000256" key="2">
    <source>
        <dbReference type="ARBA" id="ARBA00022692"/>
    </source>
</evidence>
<evidence type="ECO:0000313" key="9">
    <source>
        <dbReference type="Proteomes" id="UP000010729"/>
    </source>
</evidence>
<dbReference type="Proteomes" id="UP000010729">
    <property type="component" value="Unassembled WGS sequence"/>
</dbReference>
<dbReference type="InterPro" id="IPR020846">
    <property type="entry name" value="MFS_dom"/>
</dbReference>
<dbReference type="Gene3D" id="1.20.1250.20">
    <property type="entry name" value="MFS general substrate transporter like domains"/>
    <property type="match status" value="1"/>
</dbReference>
<evidence type="ECO:0000256" key="5">
    <source>
        <dbReference type="SAM" id="MobiDB-lite"/>
    </source>
</evidence>
<feature type="transmembrane region" description="Helical" evidence="6">
    <location>
        <begin position="79"/>
        <end position="100"/>
    </location>
</feature>
<organism evidence="8 9">
    <name type="scientific">Arthrobacter crystallopoietes BAB-32</name>
    <dbReference type="NCBI Taxonomy" id="1246476"/>
    <lineage>
        <taxon>Bacteria</taxon>
        <taxon>Bacillati</taxon>
        <taxon>Actinomycetota</taxon>
        <taxon>Actinomycetes</taxon>
        <taxon>Micrococcales</taxon>
        <taxon>Micrococcaceae</taxon>
        <taxon>Crystallibacter</taxon>
    </lineage>
</organism>
<dbReference type="RefSeq" id="WP_005268561.1">
    <property type="nucleotide sequence ID" value="NZ_ANPE02000105.1"/>
</dbReference>
<protein>
    <submittedName>
        <fullName evidence="8">Major facilitator transporter</fullName>
    </submittedName>
</protein>
<feature type="transmembrane region" description="Helical" evidence="6">
    <location>
        <begin position="351"/>
        <end position="376"/>
    </location>
</feature>
<dbReference type="Pfam" id="PF07690">
    <property type="entry name" value="MFS_1"/>
    <property type="match status" value="1"/>
</dbReference>
<sequence>MNEHFEPGIPAQTDAGDRPSGTAEADARGGNPRKTWGRYARLAELAGLSFLAIGFPARLPLAMLTIGALTMVTASTGSYALGGFAAGAVGLGSALGAPLLGYLADRNGQRPVLLLSAAVHTIAVALLLLAVYASPADAGMPAVLAASLAVGASCPQVSPMARVRWMALARHDKRALDTALSYESTADELTFVLGPALVGLLAATVAPWLPFALVVLLTVTLVPAFALHRTVFTVAPIGRKMERRHPAAVAAARSRPPVNWLYTSVPVLGMVAMGMFFGSTQNALSAFGGTFGAADSAGLLYALLGLTSAFGALSVAYWPARWNHAARWIVCGGTMAVFTALLQLPTEVAPMILILLLVGLPVGPTMVTIFSIGTVVAPKNRLGTVMTLLASGVVLGSALGSAAAGAVAESAGYSAAFIVSLGAAAALFVLGFLAAVVRRKATAVDQP</sequence>
<feature type="transmembrane region" description="Helical" evidence="6">
    <location>
        <begin position="325"/>
        <end position="345"/>
    </location>
</feature>
<feature type="transmembrane region" description="Helical" evidence="6">
    <location>
        <begin position="388"/>
        <end position="408"/>
    </location>
</feature>
<feature type="transmembrane region" description="Helical" evidence="6">
    <location>
        <begin position="414"/>
        <end position="437"/>
    </location>
</feature>
<feature type="transmembrane region" description="Helical" evidence="6">
    <location>
        <begin position="112"/>
        <end position="132"/>
    </location>
</feature>
<feature type="transmembrane region" description="Helical" evidence="6">
    <location>
        <begin position="258"/>
        <end position="278"/>
    </location>
</feature>
<keyword evidence="2 6" id="KW-0812">Transmembrane</keyword>
<dbReference type="InterPro" id="IPR011701">
    <property type="entry name" value="MFS"/>
</dbReference>
<evidence type="ECO:0000256" key="6">
    <source>
        <dbReference type="SAM" id="Phobius"/>
    </source>
</evidence>
<evidence type="ECO:0000259" key="7">
    <source>
        <dbReference type="PROSITE" id="PS50850"/>
    </source>
</evidence>
<feature type="region of interest" description="Disordered" evidence="5">
    <location>
        <begin position="1"/>
        <end position="32"/>
    </location>
</feature>
<dbReference type="PANTHER" id="PTHR23542:SF1">
    <property type="entry name" value="MAJOR FACILITATOR SUPERFAMILY (MFS) PROFILE DOMAIN-CONTAINING PROTEIN"/>
    <property type="match status" value="1"/>
</dbReference>
<dbReference type="InterPro" id="IPR036259">
    <property type="entry name" value="MFS_trans_sf"/>
</dbReference>
<dbReference type="SUPFAM" id="SSF103473">
    <property type="entry name" value="MFS general substrate transporter"/>
    <property type="match status" value="1"/>
</dbReference>
<comment type="caution">
    <text evidence="8">The sequence shown here is derived from an EMBL/GenBank/DDBJ whole genome shotgun (WGS) entry which is preliminary data.</text>
</comment>